<dbReference type="PANTHER" id="PTHR30071">
    <property type="entry name" value="HEME EXPORTER PROTEIN C"/>
    <property type="match status" value="1"/>
</dbReference>
<dbReference type="Pfam" id="PF01578">
    <property type="entry name" value="Cytochrom_C_asm"/>
    <property type="match status" value="1"/>
</dbReference>
<feature type="transmembrane region" description="Helical" evidence="6">
    <location>
        <begin position="82"/>
        <end position="99"/>
    </location>
</feature>
<dbReference type="OrthoDB" id="9814290at2"/>
<proteinExistence type="predicted"/>
<name>A0A4Q5M334_9BACT</name>
<comment type="caution">
    <text evidence="8">The sequence shown here is derived from an EMBL/GenBank/DDBJ whole genome shotgun (WGS) entry which is preliminary data.</text>
</comment>
<feature type="transmembrane region" description="Helical" evidence="6">
    <location>
        <begin position="40"/>
        <end position="61"/>
    </location>
</feature>
<evidence type="ECO:0000256" key="1">
    <source>
        <dbReference type="ARBA" id="ARBA00004141"/>
    </source>
</evidence>
<evidence type="ECO:0000313" key="8">
    <source>
        <dbReference type="EMBL" id="RYU96257.1"/>
    </source>
</evidence>
<dbReference type="GO" id="GO:0020037">
    <property type="term" value="F:heme binding"/>
    <property type="evidence" value="ECO:0007669"/>
    <property type="project" value="InterPro"/>
</dbReference>
<evidence type="ECO:0000256" key="4">
    <source>
        <dbReference type="ARBA" id="ARBA00022989"/>
    </source>
</evidence>
<keyword evidence="3" id="KW-0201">Cytochrome c-type biogenesis</keyword>
<dbReference type="InterPro" id="IPR002541">
    <property type="entry name" value="Cyt_c_assembly"/>
</dbReference>
<dbReference type="InterPro" id="IPR045062">
    <property type="entry name" value="Cyt_c_biogenesis_CcsA/CcmC"/>
</dbReference>
<feature type="transmembrane region" description="Helical" evidence="6">
    <location>
        <begin position="188"/>
        <end position="208"/>
    </location>
</feature>
<dbReference type="RefSeq" id="WP_130020237.1">
    <property type="nucleotide sequence ID" value="NZ_SEWF01000008.1"/>
</dbReference>
<keyword evidence="9" id="KW-1185">Reference proteome</keyword>
<keyword evidence="4 6" id="KW-1133">Transmembrane helix</keyword>
<dbReference type="Proteomes" id="UP000293162">
    <property type="component" value="Unassembled WGS sequence"/>
</dbReference>
<feature type="domain" description="Cytochrome c assembly protein" evidence="7">
    <location>
        <begin position="9"/>
        <end position="151"/>
    </location>
</feature>
<feature type="transmembrane region" description="Helical" evidence="6">
    <location>
        <begin position="111"/>
        <end position="127"/>
    </location>
</feature>
<protein>
    <submittedName>
        <fullName evidence="8">ABC transporter permease</fullName>
    </submittedName>
</protein>
<gene>
    <name evidence="8" type="ORF">EWM59_06995</name>
</gene>
<evidence type="ECO:0000256" key="2">
    <source>
        <dbReference type="ARBA" id="ARBA00022692"/>
    </source>
</evidence>
<keyword evidence="2 6" id="KW-0812">Transmembrane</keyword>
<evidence type="ECO:0000256" key="6">
    <source>
        <dbReference type="SAM" id="Phobius"/>
    </source>
</evidence>
<comment type="subcellular location">
    <subcellularLocation>
        <location evidence="1">Membrane</location>
        <topology evidence="1">Multi-pass membrane protein</topology>
    </subcellularLocation>
</comment>
<evidence type="ECO:0000313" key="9">
    <source>
        <dbReference type="Proteomes" id="UP000293162"/>
    </source>
</evidence>
<organism evidence="8 9">
    <name type="scientific">Emticicia agri</name>
    <dbReference type="NCBI Taxonomy" id="2492393"/>
    <lineage>
        <taxon>Bacteria</taxon>
        <taxon>Pseudomonadati</taxon>
        <taxon>Bacteroidota</taxon>
        <taxon>Cytophagia</taxon>
        <taxon>Cytophagales</taxon>
        <taxon>Leadbetterellaceae</taxon>
        <taxon>Emticicia</taxon>
    </lineage>
</organism>
<evidence type="ECO:0000256" key="3">
    <source>
        <dbReference type="ARBA" id="ARBA00022748"/>
    </source>
</evidence>
<dbReference type="AlphaFoldDB" id="A0A4Q5M334"/>
<accession>A0A4Q5M334</accession>
<feature type="transmembrane region" description="Helical" evidence="6">
    <location>
        <begin position="139"/>
        <end position="159"/>
    </location>
</feature>
<dbReference type="GO" id="GO:0005886">
    <property type="term" value="C:plasma membrane"/>
    <property type="evidence" value="ECO:0007669"/>
    <property type="project" value="TreeGrafter"/>
</dbReference>
<keyword evidence="5 6" id="KW-0472">Membrane</keyword>
<sequence length="221" mass="25353">MRKSWWKILCVVLLFYTLIQGLIGAIPRQPVLNETLRNVYFHVPLWFGMMTLMVASVWFGIKYLRGGNIQDDEFSSEFANTAILYGALGFITGAVWGNYTWGDPIPKDPKIIAVEVGLLIYSAYFVLRSSFEDEQKRGRLSAVYNIFAFAAFMPLVWILPRMTDSLHPGNGGNPAFGKYDMDNRVRMVFYPAIIGWTILGVWITSLRIRLRIIKRLKTEQL</sequence>
<dbReference type="PANTHER" id="PTHR30071:SF1">
    <property type="entry name" value="CYTOCHROME B_B6 PROTEIN-RELATED"/>
    <property type="match status" value="1"/>
</dbReference>
<dbReference type="EMBL" id="SEWF01000008">
    <property type="protein sequence ID" value="RYU96257.1"/>
    <property type="molecule type" value="Genomic_DNA"/>
</dbReference>
<reference evidence="8 9" key="1">
    <citation type="submission" date="2019-02" db="EMBL/GenBank/DDBJ databases">
        <title>Bacterial novel species Emticicia sp. 17J42-9 isolated from soil.</title>
        <authorList>
            <person name="Jung H.-Y."/>
        </authorList>
    </citation>
    <scope>NUCLEOTIDE SEQUENCE [LARGE SCALE GENOMIC DNA]</scope>
    <source>
        <strain evidence="8 9">17J42-9</strain>
    </source>
</reference>
<dbReference type="GO" id="GO:0017004">
    <property type="term" value="P:cytochrome complex assembly"/>
    <property type="evidence" value="ECO:0007669"/>
    <property type="project" value="UniProtKB-KW"/>
</dbReference>
<evidence type="ECO:0000259" key="7">
    <source>
        <dbReference type="Pfam" id="PF01578"/>
    </source>
</evidence>
<evidence type="ECO:0000256" key="5">
    <source>
        <dbReference type="ARBA" id="ARBA00023136"/>
    </source>
</evidence>